<organism evidence="5 6">
    <name type="scientific">Thermostaphylospora chromogena</name>
    <dbReference type="NCBI Taxonomy" id="35622"/>
    <lineage>
        <taxon>Bacteria</taxon>
        <taxon>Bacillati</taxon>
        <taxon>Actinomycetota</taxon>
        <taxon>Actinomycetes</taxon>
        <taxon>Streptosporangiales</taxon>
        <taxon>Thermomonosporaceae</taxon>
        <taxon>Thermostaphylospora</taxon>
    </lineage>
</organism>
<keyword evidence="6" id="KW-1185">Reference proteome</keyword>
<dbReference type="Proteomes" id="UP000217103">
    <property type="component" value="Unassembled WGS sequence"/>
</dbReference>
<dbReference type="Pfam" id="PF00534">
    <property type="entry name" value="Glycos_transf_1"/>
    <property type="match status" value="1"/>
</dbReference>
<dbReference type="Gene3D" id="3.40.50.2000">
    <property type="entry name" value="Glycogen Phosphorylase B"/>
    <property type="match status" value="2"/>
</dbReference>
<dbReference type="InterPro" id="IPR028098">
    <property type="entry name" value="Glyco_trans_4-like_N"/>
</dbReference>
<sequence length="419" mass="45658">MVMTPPAGTETASHLSVARPTRRMRVLIATDTYPPDVNGAAYFTHRLATGLAGRGHDVHVVCASDRGPARDERVNGVLLHRLRSASVLVHPTMRVAVPSRLDSLLSAVAPDVVHVQGHFITGRAAISAARRAGVPVVATNHFMPDNLFQFAHVPQRLRGIVGRLAWRDFGRVFARADHVTTPTPIAARLLAEQGFTRDVEAVSCGIDLTRFRPPARPKSHARNLLGLPDRPTVLFVGRLDEEKRLEEAVRALPLVRNVTDAQLALVGEGRCRQELEWLAARIGVGEHVRFCGFVPDELIPEVYAAADVFCMPGVAELQSIATLEAMATGLPVAAADAMALPHLVRPGETGFLHRPGDVQALARHLIELLTSDEKRAEMGRAARRIAMTHDHQASLARFEDIYRSLSAARRTAAEEEAPL</sequence>
<evidence type="ECO:0000313" key="6">
    <source>
        <dbReference type="Proteomes" id="UP000217103"/>
    </source>
</evidence>
<feature type="domain" description="Glycosyltransferase subfamily 4-like N-terminal" evidence="4">
    <location>
        <begin position="37"/>
        <end position="210"/>
    </location>
</feature>
<dbReference type="GO" id="GO:0016757">
    <property type="term" value="F:glycosyltransferase activity"/>
    <property type="evidence" value="ECO:0007669"/>
    <property type="project" value="UniProtKB-KW"/>
</dbReference>
<evidence type="ECO:0000313" key="5">
    <source>
        <dbReference type="EMBL" id="SDQ98206.1"/>
    </source>
</evidence>
<dbReference type="Pfam" id="PF13439">
    <property type="entry name" value="Glyco_transf_4"/>
    <property type="match status" value="1"/>
</dbReference>
<evidence type="ECO:0000256" key="1">
    <source>
        <dbReference type="ARBA" id="ARBA00022676"/>
    </source>
</evidence>
<evidence type="ECO:0000259" key="4">
    <source>
        <dbReference type="Pfam" id="PF13439"/>
    </source>
</evidence>
<accession>A0A1H1FCM4</accession>
<gene>
    <name evidence="5" type="ORF">SAMN04489764_2893</name>
</gene>
<feature type="domain" description="Glycosyl transferase family 1" evidence="3">
    <location>
        <begin position="228"/>
        <end position="384"/>
    </location>
</feature>
<proteinExistence type="predicted"/>
<keyword evidence="1" id="KW-0328">Glycosyltransferase</keyword>
<dbReference type="EMBL" id="FNKK01000002">
    <property type="protein sequence ID" value="SDQ98206.1"/>
    <property type="molecule type" value="Genomic_DNA"/>
</dbReference>
<dbReference type="STRING" id="35622.SAMN04489764_2893"/>
<dbReference type="PANTHER" id="PTHR45947">
    <property type="entry name" value="SULFOQUINOVOSYL TRANSFERASE SQD2"/>
    <property type="match status" value="1"/>
</dbReference>
<name>A0A1H1FCM4_9ACTN</name>
<protein>
    <submittedName>
        <fullName evidence="5">Glycosyltransferase involved in cell wall bisynthesis</fullName>
    </submittedName>
</protein>
<dbReference type="GO" id="GO:1901137">
    <property type="term" value="P:carbohydrate derivative biosynthetic process"/>
    <property type="evidence" value="ECO:0007669"/>
    <property type="project" value="UniProtKB-ARBA"/>
</dbReference>
<evidence type="ECO:0000259" key="3">
    <source>
        <dbReference type="Pfam" id="PF00534"/>
    </source>
</evidence>
<dbReference type="SUPFAM" id="SSF53756">
    <property type="entry name" value="UDP-Glycosyltransferase/glycogen phosphorylase"/>
    <property type="match status" value="1"/>
</dbReference>
<dbReference type="AlphaFoldDB" id="A0A1H1FCM4"/>
<dbReference type="PANTHER" id="PTHR45947:SF3">
    <property type="entry name" value="SULFOQUINOVOSYL TRANSFERASE SQD2"/>
    <property type="match status" value="1"/>
</dbReference>
<dbReference type="InterPro" id="IPR050194">
    <property type="entry name" value="Glycosyltransferase_grp1"/>
</dbReference>
<reference evidence="5 6" key="1">
    <citation type="submission" date="2016-10" db="EMBL/GenBank/DDBJ databases">
        <authorList>
            <person name="de Groot N.N."/>
        </authorList>
    </citation>
    <scope>NUCLEOTIDE SEQUENCE [LARGE SCALE GENOMIC DNA]</scope>
    <source>
        <strain evidence="5 6">DSM 43794</strain>
    </source>
</reference>
<evidence type="ECO:0000256" key="2">
    <source>
        <dbReference type="ARBA" id="ARBA00022679"/>
    </source>
</evidence>
<keyword evidence="2 5" id="KW-0808">Transferase</keyword>
<dbReference type="InterPro" id="IPR001296">
    <property type="entry name" value="Glyco_trans_1"/>
</dbReference>